<name>A0ABX1KBZ0_9MICO</name>
<dbReference type="Pfam" id="PF20218">
    <property type="entry name" value="DUF6578"/>
    <property type="match status" value="1"/>
</dbReference>
<comment type="caution">
    <text evidence="1">The sequence shown here is derived from an EMBL/GenBank/DDBJ whole genome shotgun (WGS) entry which is preliminary data.</text>
</comment>
<gene>
    <name evidence="1" type="ORF">HF576_09185</name>
</gene>
<accession>A0ABX1KBZ0</accession>
<proteinExistence type="predicted"/>
<dbReference type="EMBL" id="JABACI010000002">
    <property type="protein sequence ID" value="NLP84022.1"/>
    <property type="molecule type" value="Genomic_DNA"/>
</dbReference>
<evidence type="ECO:0000313" key="1">
    <source>
        <dbReference type="EMBL" id="NLP84022.1"/>
    </source>
</evidence>
<sequence length="189" mass="20707">MTRVWLTDWEWACCGDAFVVGDDVDFGIATRDVASRLSETLGPSLVGTVDAVESHHEEDFPDRVRGRVTAIHAVTREFVERRSLRRPGHGAPLDAVMPPDGEEWPTVTRDLGNGVVAGSRPSRYVIEAEPVPDSAVLVPAAGVRLPPAVPDEPRALLADPDPPLERRRRSYAGWLVDVEEHPGTRQNGH</sequence>
<protein>
    <submittedName>
        <fullName evidence="1">Uncharacterized protein</fullName>
    </submittedName>
</protein>
<organism evidence="1 2">
    <name type="scientific">Microbacterium salsuginis</name>
    <dbReference type="NCBI Taxonomy" id="2722803"/>
    <lineage>
        <taxon>Bacteria</taxon>
        <taxon>Bacillati</taxon>
        <taxon>Actinomycetota</taxon>
        <taxon>Actinomycetes</taxon>
        <taxon>Micrococcales</taxon>
        <taxon>Microbacteriaceae</taxon>
        <taxon>Microbacterium</taxon>
    </lineage>
</organism>
<dbReference type="RefSeq" id="WP_168912494.1">
    <property type="nucleotide sequence ID" value="NZ_JABACI010000002.1"/>
</dbReference>
<dbReference type="InterPro" id="IPR046485">
    <property type="entry name" value="DUF6578"/>
</dbReference>
<evidence type="ECO:0000313" key="2">
    <source>
        <dbReference type="Proteomes" id="UP001429745"/>
    </source>
</evidence>
<keyword evidence="2" id="KW-1185">Reference proteome</keyword>
<dbReference type="Proteomes" id="UP001429745">
    <property type="component" value="Unassembled WGS sequence"/>
</dbReference>
<reference evidence="1 2" key="1">
    <citation type="submission" date="2020-04" db="EMBL/GenBank/DDBJ databases">
        <title>CFH 90308 Microbacterium sp.</title>
        <authorList>
            <person name="Nie G."/>
            <person name="Ming H."/>
            <person name="Xia T."/>
        </authorList>
    </citation>
    <scope>NUCLEOTIDE SEQUENCE [LARGE SCALE GENOMIC DNA]</scope>
    <source>
        <strain evidence="1 2">CFH 90308</strain>
    </source>
</reference>